<feature type="transmembrane region" description="Helical" evidence="1">
    <location>
        <begin position="376"/>
        <end position="393"/>
    </location>
</feature>
<feature type="transmembrane region" description="Helical" evidence="1">
    <location>
        <begin position="80"/>
        <end position="100"/>
    </location>
</feature>
<dbReference type="EMBL" id="JAZHOV010000001">
    <property type="protein sequence ID" value="MEF2253912.1"/>
    <property type="molecule type" value="Genomic_DNA"/>
</dbReference>
<keyword evidence="1" id="KW-0812">Transmembrane</keyword>
<feature type="transmembrane region" description="Helical" evidence="1">
    <location>
        <begin position="270"/>
        <end position="289"/>
    </location>
</feature>
<feature type="transmembrane region" description="Helical" evidence="1">
    <location>
        <begin position="242"/>
        <end position="263"/>
    </location>
</feature>
<protein>
    <submittedName>
        <fullName evidence="2">DUF6350 family protein</fullName>
    </submittedName>
</protein>
<feature type="transmembrane region" description="Helical" evidence="1">
    <location>
        <begin position="112"/>
        <end position="135"/>
    </location>
</feature>
<evidence type="ECO:0000313" key="3">
    <source>
        <dbReference type="Proteomes" id="UP001351900"/>
    </source>
</evidence>
<feature type="transmembrane region" description="Helical" evidence="1">
    <location>
        <begin position="301"/>
        <end position="320"/>
    </location>
</feature>
<feature type="transmembrane region" description="Helical" evidence="1">
    <location>
        <begin position="332"/>
        <end position="356"/>
    </location>
</feature>
<evidence type="ECO:0000256" key="1">
    <source>
        <dbReference type="SAM" id="Phobius"/>
    </source>
</evidence>
<reference evidence="2 3" key="1">
    <citation type="submission" date="2024-01" db="EMBL/GenBank/DDBJ databases">
        <title>the genome sequence of strain Microbacterium schleiferi NBRC 15075.</title>
        <authorList>
            <person name="Ding Y."/>
            <person name="Zhang G."/>
        </authorList>
    </citation>
    <scope>NUCLEOTIDE SEQUENCE [LARGE SCALE GENOMIC DNA]</scope>
    <source>
        <strain evidence="2 3">NBRC 15075</strain>
    </source>
</reference>
<dbReference type="InterPro" id="IPR045931">
    <property type="entry name" value="DUF6350"/>
</dbReference>
<proteinExistence type="predicted"/>
<gene>
    <name evidence="2" type="ORF">V2V91_02015</name>
</gene>
<keyword evidence="3" id="KW-1185">Reference proteome</keyword>
<feature type="transmembrane region" description="Helical" evidence="1">
    <location>
        <begin position="7"/>
        <end position="35"/>
    </location>
</feature>
<sequence length="418" mass="41690">MNRVIVFLLAAFDALVTVAAGLVVVLAPATLLWVVEFGGLAPWGALWPTAARVWQLGHVVPLEITLPADYMATAGIDPGAASFVLSLAPLAFVGFTAISATRSGRRASRSGAAFTGALAGTVVFAAAAAGIALTAGNPIAHTSLTEAILFPALIFGIPALLGALVGEWQDADSGVIAALREWTEDLPEDWALTPTVIARAGAIAAVGLLGVAALVTAVAIFARGSQIVGLYEASHVDVLGAVLLTLGQLLYLPTLVVWALAFVAGPGVSLGAGATVAASGTTTGVLPGLPLLGVLPESTSPWLLLLALLPVAVGAFAGWVARSFFAADAERVAARIVVTLGIAVVSAGSAALLAALASGSLGPGVLAQLGPEPGPVALAIGIEVGVGAGILLLSPRRRAREDGAIEAVPTALLEPSVD</sequence>
<keyword evidence="1" id="KW-0472">Membrane</keyword>
<dbReference type="Pfam" id="PF19877">
    <property type="entry name" value="DUF6350"/>
    <property type="match status" value="1"/>
</dbReference>
<name>A0ABU7V2L4_9MICO</name>
<evidence type="ECO:0000313" key="2">
    <source>
        <dbReference type="EMBL" id="MEF2253912.1"/>
    </source>
</evidence>
<feature type="transmembrane region" description="Helical" evidence="1">
    <location>
        <begin position="200"/>
        <end position="222"/>
    </location>
</feature>
<dbReference type="Proteomes" id="UP001351900">
    <property type="component" value="Unassembled WGS sequence"/>
</dbReference>
<comment type="caution">
    <text evidence="2">The sequence shown here is derived from an EMBL/GenBank/DDBJ whole genome shotgun (WGS) entry which is preliminary data.</text>
</comment>
<keyword evidence="1" id="KW-1133">Transmembrane helix</keyword>
<organism evidence="2 3">
    <name type="scientific">Microbacterium schleiferi</name>
    <dbReference type="NCBI Taxonomy" id="69362"/>
    <lineage>
        <taxon>Bacteria</taxon>
        <taxon>Bacillati</taxon>
        <taxon>Actinomycetota</taxon>
        <taxon>Actinomycetes</taxon>
        <taxon>Micrococcales</taxon>
        <taxon>Microbacteriaceae</taxon>
        <taxon>Microbacterium</taxon>
    </lineage>
</organism>
<feature type="transmembrane region" description="Helical" evidence="1">
    <location>
        <begin position="147"/>
        <end position="166"/>
    </location>
</feature>
<dbReference type="RefSeq" id="WP_331790591.1">
    <property type="nucleotide sequence ID" value="NZ_BAAAUO010000003.1"/>
</dbReference>
<accession>A0ABU7V2L4</accession>